<comment type="catalytic activity">
    <reaction evidence="8">
        <text>L-proline + NADP(+) = (S)-1-pyrroline-5-carboxylate + NADPH + 2 H(+)</text>
        <dbReference type="Rhea" id="RHEA:14109"/>
        <dbReference type="ChEBI" id="CHEBI:15378"/>
        <dbReference type="ChEBI" id="CHEBI:17388"/>
        <dbReference type="ChEBI" id="CHEBI:57783"/>
        <dbReference type="ChEBI" id="CHEBI:58349"/>
        <dbReference type="ChEBI" id="CHEBI:60039"/>
        <dbReference type="EC" id="1.5.1.2"/>
    </reaction>
    <physiologicalReaction direction="right-to-left" evidence="8">
        <dbReference type="Rhea" id="RHEA:14111"/>
    </physiologicalReaction>
</comment>
<dbReference type="GO" id="GO:0004735">
    <property type="term" value="F:pyrroline-5-carboxylate reductase activity"/>
    <property type="evidence" value="ECO:0007669"/>
    <property type="project" value="UniProtKB-EC"/>
</dbReference>
<dbReference type="PANTHER" id="PTHR11645">
    <property type="entry name" value="PYRROLINE-5-CARBOXYLATE REDUCTASE"/>
    <property type="match status" value="1"/>
</dbReference>
<dbReference type="FunFam" id="3.40.50.720:FF:000190">
    <property type="entry name" value="Pyrroline-5-carboxylate reductase"/>
    <property type="match status" value="1"/>
</dbReference>
<protein>
    <recommendedName>
        <fullName evidence="3">pyrroline-5-carboxylate reductase</fullName>
        <ecNumber evidence="3">1.5.1.2</ecNumber>
    </recommendedName>
</protein>
<evidence type="ECO:0000313" key="13">
    <source>
        <dbReference type="EMBL" id="RLU24831.1"/>
    </source>
</evidence>
<keyword evidence="7" id="KW-0560">Oxidoreductase</keyword>
<dbReference type="HAMAP" id="MF_01925">
    <property type="entry name" value="P5C_reductase"/>
    <property type="match status" value="1"/>
</dbReference>
<dbReference type="GO" id="GO:0055129">
    <property type="term" value="P:L-proline biosynthetic process"/>
    <property type="evidence" value="ECO:0007669"/>
    <property type="project" value="UniProtKB-UniPathway"/>
</dbReference>
<feature type="binding site" evidence="10">
    <location>
        <begin position="75"/>
        <end position="78"/>
    </location>
    <ligand>
        <name>NADP(+)</name>
        <dbReference type="ChEBI" id="CHEBI:58349"/>
    </ligand>
</feature>
<dbReference type="EMBL" id="QOIP01000003">
    <property type="protein sequence ID" value="RLU24831.1"/>
    <property type="molecule type" value="Genomic_DNA"/>
</dbReference>
<keyword evidence="5" id="KW-0028">Amino-acid biosynthesis</keyword>
<evidence type="ECO:0000256" key="7">
    <source>
        <dbReference type="ARBA" id="ARBA00023002"/>
    </source>
</evidence>
<dbReference type="InterPro" id="IPR008927">
    <property type="entry name" value="6-PGluconate_DH-like_C_sf"/>
</dbReference>
<feature type="domain" description="Pyrroline-5-carboxylate reductase dimerisation" evidence="12">
    <location>
        <begin position="172"/>
        <end position="276"/>
    </location>
</feature>
<gene>
    <name evidence="13" type="ORF">DMN91_002921</name>
</gene>
<dbReference type="InterPro" id="IPR029036">
    <property type="entry name" value="P5CR_dimer"/>
</dbReference>
<evidence type="ECO:0000256" key="4">
    <source>
        <dbReference type="ARBA" id="ARBA00022490"/>
    </source>
</evidence>
<comment type="caution">
    <text evidence="13">The sequence shown here is derived from an EMBL/GenBank/DDBJ whole genome shotgun (WGS) entry which is preliminary data.</text>
</comment>
<dbReference type="InterPro" id="IPR036291">
    <property type="entry name" value="NAD(P)-bd_dom_sf"/>
</dbReference>
<proteinExistence type="inferred from homology"/>
<dbReference type="Proteomes" id="UP000279307">
    <property type="component" value="Chromosome 3"/>
</dbReference>
<dbReference type="Pfam" id="PF14748">
    <property type="entry name" value="P5CR_dimer"/>
    <property type="match status" value="1"/>
</dbReference>
<dbReference type="Pfam" id="PF03807">
    <property type="entry name" value="F420_oxidored"/>
    <property type="match status" value="1"/>
</dbReference>
<dbReference type="PIRSF" id="PIRSF000193">
    <property type="entry name" value="Pyrrol-5-carb_rd"/>
    <property type="match status" value="1"/>
</dbReference>
<evidence type="ECO:0000259" key="12">
    <source>
        <dbReference type="Pfam" id="PF14748"/>
    </source>
</evidence>
<dbReference type="OrthoDB" id="10263291at2759"/>
<dbReference type="InterPro" id="IPR000304">
    <property type="entry name" value="Pyrroline-COOH_reductase"/>
</dbReference>
<feature type="domain" description="Pyrroline-5-carboxylate reductase catalytic N-terminal" evidence="11">
    <location>
        <begin position="10"/>
        <end position="107"/>
    </location>
</feature>
<reference evidence="13" key="2">
    <citation type="submission" date="2018-07" db="EMBL/GenBank/DDBJ databases">
        <authorList>
            <person name="Mckenzie S.K."/>
            <person name="Kronauer D.J.C."/>
        </authorList>
    </citation>
    <scope>NUCLEOTIDE SEQUENCE</scope>
    <source>
        <strain evidence="13">Clonal line C1</strain>
    </source>
</reference>
<evidence type="ECO:0000256" key="10">
    <source>
        <dbReference type="PIRSR" id="PIRSR000193-1"/>
    </source>
</evidence>
<feature type="binding site" evidence="10">
    <location>
        <begin position="14"/>
        <end position="19"/>
    </location>
    <ligand>
        <name>NADP(+)</name>
        <dbReference type="ChEBI" id="CHEBI:58349"/>
    </ligand>
</feature>
<keyword evidence="6" id="KW-0641">Proline biosynthesis</keyword>
<evidence type="ECO:0000256" key="2">
    <source>
        <dbReference type="ARBA" id="ARBA00005525"/>
    </source>
</evidence>
<dbReference type="AlphaFoldDB" id="A0A3L8DWK8"/>
<dbReference type="SUPFAM" id="SSF51735">
    <property type="entry name" value="NAD(P)-binding Rossmann-fold domains"/>
    <property type="match status" value="1"/>
</dbReference>
<comment type="similarity">
    <text evidence="2">Belongs to the pyrroline-5-carboxylate reductase family.</text>
</comment>
<feature type="binding site" evidence="10">
    <location>
        <position position="62"/>
    </location>
    <ligand>
        <name>NADPH</name>
        <dbReference type="ChEBI" id="CHEBI:57783"/>
    </ligand>
</feature>
<dbReference type="Gene3D" id="3.40.50.720">
    <property type="entry name" value="NAD(P)-binding Rossmann-like Domain"/>
    <property type="match status" value="1"/>
</dbReference>
<evidence type="ECO:0000256" key="3">
    <source>
        <dbReference type="ARBA" id="ARBA00012855"/>
    </source>
</evidence>
<sequence length="281" mass="29875">MAEQCLKSIKVGFIGGGNMASAIGAGLIHKGILNPANVWVSGRTDRTHGFWNELGAHPTLKNNEVVSNCDIIFLAVKPHMLDDALSSIIENKTDKFQDKLFVSVLAGVSLDTLYNKLSKIVVLPRIIRSMPNTPMMVGEGITVYCSKYVEPEDLDLIDTLFSYIGISQNVPESLMNAISGLSGCGPAFVYPIIEALADGGVKMGIPRPMATKFAAQVLVGAGKMVLETGRHPGQLKDEVCSPGGTSITGVHAIEVGGVRASMMNAVEAAVNKTNELSSKFN</sequence>
<evidence type="ECO:0000256" key="6">
    <source>
        <dbReference type="ARBA" id="ARBA00022650"/>
    </source>
</evidence>
<dbReference type="SUPFAM" id="SSF48179">
    <property type="entry name" value="6-phosphogluconate dehydrogenase C-terminal domain-like"/>
    <property type="match status" value="1"/>
</dbReference>
<evidence type="ECO:0000256" key="9">
    <source>
        <dbReference type="ARBA" id="ARBA00049875"/>
    </source>
</evidence>
<evidence type="ECO:0000256" key="5">
    <source>
        <dbReference type="ARBA" id="ARBA00022605"/>
    </source>
</evidence>
<dbReference type="InterPro" id="IPR028939">
    <property type="entry name" value="P5C_Rdtase_cat_N"/>
</dbReference>
<dbReference type="PANTHER" id="PTHR11645:SF69">
    <property type="entry name" value="PYRROLINE-5-CARBOXYLATE REDUCTASE"/>
    <property type="match status" value="1"/>
</dbReference>
<comment type="pathway">
    <text evidence="1">Amino-acid biosynthesis; L-proline biosynthesis; L-proline from L-glutamate 5-semialdehyde: step 1/1.</text>
</comment>
<dbReference type="EC" id="1.5.1.2" evidence="3"/>
<accession>A0A3L8DWK8</accession>
<dbReference type="FunFam" id="1.10.3730.10:FF:000003">
    <property type="entry name" value="Pyrroline-5-carboxylate reductase 1, mitochondrial"/>
    <property type="match status" value="1"/>
</dbReference>
<dbReference type="UniPathway" id="UPA00098">
    <property type="reaction ID" value="UER00361"/>
</dbReference>
<reference evidence="13" key="1">
    <citation type="journal article" date="2018" name="Genome Res.">
        <title>The genomic architecture and molecular evolution of ant odorant receptors.</title>
        <authorList>
            <person name="McKenzie S.K."/>
            <person name="Kronauer D.J.C."/>
        </authorList>
    </citation>
    <scope>NUCLEOTIDE SEQUENCE [LARGE SCALE GENOMIC DNA]</scope>
    <source>
        <strain evidence="13">Clonal line C1</strain>
    </source>
</reference>
<evidence type="ECO:0000259" key="11">
    <source>
        <dbReference type="Pfam" id="PF03807"/>
    </source>
</evidence>
<dbReference type="Gene3D" id="1.10.3730.10">
    <property type="entry name" value="ProC C-terminal domain-like"/>
    <property type="match status" value="1"/>
</dbReference>
<comment type="catalytic activity">
    <reaction evidence="9">
        <text>L-proline + NAD(+) = (S)-1-pyrroline-5-carboxylate + NADH + 2 H(+)</text>
        <dbReference type="Rhea" id="RHEA:14105"/>
        <dbReference type="ChEBI" id="CHEBI:15378"/>
        <dbReference type="ChEBI" id="CHEBI:17388"/>
        <dbReference type="ChEBI" id="CHEBI:57540"/>
        <dbReference type="ChEBI" id="CHEBI:57945"/>
        <dbReference type="ChEBI" id="CHEBI:60039"/>
        <dbReference type="EC" id="1.5.1.2"/>
    </reaction>
    <physiologicalReaction direction="right-to-left" evidence="9">
        <dbReference type="Rhea" id="RHEA:14107"/>
    </physiologicalReaction>
</comment>
<keyword evidence="10" id="KW-0521">NADP</keyword>
<name>A0A3L8DWK8_OOCBI</name>
<evidence type="ECO:0000256" key="1">
    <source>
        <dbReference type="ARBA" id="ARBA00005205"/>
    </source>
</evidence>
<keyword evidence="4" id="KW-0963">Cytoplasm</keyword>
<dbReference type="NCBIfam" id="TIGR00112">
    <property type="entry name" value="proC"/>
    <property type="match status" value="1"/>
</dbReference>
<organism evidence="13">
    <name type="scientific">Ooceraea biroi</name>
    <name type="common">Clonal raider ant</name>
    <name type="synonym">Cerapachys biroi</name>
    <dbReference type="NCBI Taxonomy" id="2015173"/>
    <lineage>
        <taxon>Eukaryota</taxon>
        <taxon>Metazoa</taxon>
        <taxon>Ecdysozoa</taxon>
        <taxon>Arthropoda</taxon>
        <taxon>Hexapoda</taxon>
        <taxon>Insecta</taxon>
        <taxon>Pterygota</taxon>
        <taxon>Neoptera</taxon>
        <taxon>Endopterygota</taxon>
        <taxon>Hymenoptera</taxon>
        <taxon>Apocrita</taxon>
        <taxon>Aculeata</taxon>
        <taxon>Formicoidea</taxon>
        <taxon>Formicidae</taxon>
        <taxon>Dorylinae</taxon>
        <taxon>Ooceraea</taxon>
    </lineage>
</organism>
<evidence type="ECO:0000256" key="8">
    <source>
        <dbReference type="ARBA" id="ARBA00049867"/>
    </source>
</evidence>